<dbReference type="PROSITE" id="PS50027">
    <property type="entry name" value="EGF_LAM_2"/>
    <property type="match status" value="2"/>
</dbReference>
<feature type="disulfide bond" evidence="14">
    <location>
        <begin position="1305"/>
        <end position="1314"/>
    </location>
</feature>
<dbReference type="Pfam" id="PF00431">
    <property type="entry name" value="CUB"/>
    <property type="match status" value="1"/>
</dbReference>
<evidence type="ECO:0000256" key="9">
    <source>
        <dbReference type="ARBA" id="ARBA00023136"/>
    </source>
</evidence>
<evidence type="ECO:0000256" key="7">
    <source>
        <dbReference type="ARBA" id="ARBA00022837"/>
    </source>
</evidence>
<dbReference type="CDD" id="cd00055">
    <property type="entry name" value="EGF_Lam"/>
    <property type="match status" value="4"/>
</dbReference>
<feature type="disulfide bond" evidence="13">
    <location>
        <begin position="1514"/>
        <end position="1523"/>
    </location>
</feature>
<keyword evidence="10 13" id="KW-1015">Disulfide bond</keyword>
<keyword evidence="2" id="KW-0880">Kelch repeat</keyword>
<dbReference type="InterPro" id="IPR024731">
    <property type="entry name" value="NELL2-like_EGF"/>
</dbReference>
<keyword evidence="5 16" id="KW-0732">Signal</keyword>
<dbReference type="Gene3D" id="2.60.120.290">
    <property type="entry name" value="Spermadhesin, CUB domain"/>
    <property type="match status" value="2"/>
</dbReference>
<evidence type="ECO:0000256" key="3">
    <source>
        <dbReference type="ARBA" id="ARBA00022536"/>
    </source>
</evidence>
<feature type="domain" description="CUB" evidence="17">
    <location>
        <begin position="32"/>
        <end position="144"/>
    </location>
</feature>
<feature type="disulfide bond" evidence="14">
    <location>
        <begin position="1254"/>
        <end position="1263"/>
    </location>
</feature>
<keyword evidence="12 14" id="KW-0424">Laminin EGF-like domain</keyword>
<dbReference type="SMART" id="SM00181">
    <property type="entry name" value="EGF"/>
    <property type="match status" value="10"/>
</dbReference>
<feature type="domain" description="Laminin EGF-like" evidence="19">
    <location>
        <begin position="1283"/>
        <end position="1337"/>
    </location>
</feature>
<evidence type="ECO:0000256" key="1">
    <source>
        <dbReference type="ARBA" id="ARBA00004479"/>
    </source>
</evidence>
<dbReference type="InterPro" id="IPR018097">
    <property type="entry name" value="EGF_Ca-bd_CS"/>
</dbReference>
<feature type="domain" description="Laminin EGF-like" evidence="19">
    <location>
        <begin position="1236"/>
        <end position="1282"/>
    </location>
</feature>
<feature type="transmembrane region" description="Helical" evidence="15">
    <location>
        <begin position="2674"/>
        <end position="2698"/>
    </location>
</feature>
<evidence type="ECO:0000313" key="21">
    <source>
        <dbReference type="Proteomes" id="UP000494106"/>
    </source>
</evidence>
<comment type="subcellular location">
    <subcellularLocation>
        <location evidence="1">Membrane</location>
        <topology evidence="1">Single-pass type I membrane protein</topology>
    </subcellularLocation>
</comment>
<protein>
    <recommendedName>
        <fullName evidence="22">Multiple epidermal growth factor-like domains protein 8</fullName>
    </recommendedName>
</protein>
<name>A0A8S1AKM8_ARCPL</name>
<keyword evidence="21" id="KW-1185">Reference proteome</keyword>
<dbReference type="FunFam" id="2.10.25.10:FF:000191">
    <property type="entry name" value="Multiple epidermal growth factor-like domains 8"/>
    <property type="match status" value="1"/>
</dbReference>
<evidence type="ECO:0000259" key="18">
    <source>
        <dbReference type="PROSITE" id="PS50026"/>
    </source>
</evidence>
<evidence type="ECO:0000256" key="5">
    <source>
        <dbReference type="ARBA" id="ARBA00022729"/>
    </source>
</evidence>
<evidence type="ECO:0000256" key="14">
    <source>
        <dbReference type="PROSITE-ProRule" id="PRU00460"/>
    </source>
</evidence>
<dbReference type="SMART" id="SM00423">
    <property type="entry name" value="PSI"/>
    <property type="match status" value="9"/>
</dbReference>
<dbReference type="GO" id="GO:0016020">
    <property type="term" value="C:membrane"/>
    <property type="evidence" value="ECO:0007669"/>
    <property type="project" value="UniProtKB-SubCell"/>
</dbReference>
<dbReference type="PANTHER" id="PTHR46376">
    <property type="entry name" value="LEUCINE-ZIPPER-LIKE TRANSCRIPTIONAL REGULATOR 1"/>
    <property type="match status" value="1"/>
</dbReference>
<dbReference type="SUPFAM" id="SSF117281">
    <property type="entry name" value="Kelch motif"/>
    <property type="match status" value="4"/>
</dbReference>
<dbReference type="SMART" id="SM00042">
    <property type="entry name" value="CUB"/>
    <property type="match status" value="1"/>
</dbReference>
<organism evidence="20 21">
    <name type="scientific">Arctia plantaginis</name>
    <name type="common">Wood tiger moth</name>
    <name type="synonym">Phalaena plantaginis</name>
    <dbReference type="NCBI Taxonomy" id="874455"/>
    <lineage>
        <taxon>Eukaryota</taxon>
        <taxon>Metazoa</taxon>
        <taxon>Ecdysozoa</taxon>
        <taxon>Arthropoda</taxon>
        <taxon>Hexapoda</taxon>
        <taxon>Insecta</taxon>
        <taxon>Pterygota</taxon>
        <taxon>Neoptera</taxon>
        <taxon>Endopterygota</taxon>
        <taxon>Lepidoptera</taxon>
        <taxon>Glossata</taxon>
        <taxon>Ditrysia</taxon>
        <taxon>Noctuoidea</taxon>
        <taxon>Erebidae</taxon>
        <taxon>Arctiinae</taxon>
        <taxon>Arctia</taxon>
    </lineage>
</organism>
<dbReference type="SUPFAM" id="SSF57196">
    <property type="entry name" value="EGF/Laminin"/>
    <property type="match status" value="3"/>
</dbReference>
<dbReference type="Gene3D" id="2.120.10.80">
    <property type="entry name" value="Kelch-type beta propeller"/>
    <property type="match status" value="4"/>
</dbReference>
<dbReference type="PROSITE" id="PS50026">
    <property type="entry name" value="EGF_3"/>
    <property type="match status" value="2"/>
</dbReference>
<dbReference type="OrthoDB" id="263283at2759"/>
<dbReference type="InterPro" id="IPR000742">
    <property type="entry name" value="EGF"/>
</dbReference>
<dbReference type="InterPro" id="IPR002049">
    <property type="entry name" value="LE_dom"/>
</dbReference>
<dbReference type="InterPro" id="IPR000859">
    <property type="entry name" value="CUB_dom"/>
</dbReference>
<feature type="chain" id="PRO_5035836988" description="Multiple epidermal growth factor-like domains protein 8" evidence="16">
    <location>
        <begin position="28"/>
        <end position="2809"/>
    </location>
</feature>
<dbReference type="GO" id="GO:0005509">
    <property type="term" value="F:calcium ion binding"/>
    <property type="evidence" value="ECO:0007669"/>
    <property type="project" value="InterPro"/>
</dbReference>
<dbReference type="Gene3D" id="2.10.25.10">
    <property type="entry name" value="Laminin"/>
    <property type="match status" value="6"/>
</dbReference>
<keyword evidence="7" id="KW-0106">Calcium</keyword>
<dbReference type="GO" id="GO:0048513">
    <property type="term" value="P:animal organ development"/>
    <property type="evidence" value="ECO:0007669"/>
    <property type="project" value="UniProtKB-ARBA"/>
</dbReference>
<evidence type="ECO:0000256" key="4">
    <source>
        <dbReference type="ARBA" id="ARBA00022692"/>
    </source>
</evidence>
<dbReference type="EMBL" id="CADEBC010000540">
    <property type="protein sequence ID" value="CAB3250017.1"/>
    <property type="molecule type" value="Genomic_DNA"/>
</dbReference>
<evidence type="ECO:0000256" key="8">
    <source>
        <dbReference type="ARBA" id="ARBA00022989"/>
    </source>
</evidence>
<evidence type="ECO:0000313" key="20">
    <source>
        <dbReference type="EMBL" id="CAB3250017.1"/>
    </source>
</evidence>
<dbReference type="PROSITE" id="PS01187">
    <property type="entry name" value="EGF_CA"/>
    <property type="match status" value="1"/>
</dbReference>
<dbReference type="GO" id="GO:0005794">
    <property type="term" value="C:Golgi apparatus"/>
    <property type="evidence" value="ECO:0007669"/>
    <property type="project" value="TreeGrafter"/>
</dbReference>
<dbReference type="SUPFAM" id="SSF49854">
    <property type="entry name" value="Spermadhesin, CUB domain"/>
    <property type="match status" value="2"/>
</dbReference>
<dbReference type="FunFam" id="2.10.25.10:FF:000202">
    <property type="entry name" value="Multiple epidermal growth factor-like domains 8"/>
    <property type="match status" value="1"/>
</dbReference>
<dbReference type="InterPro" id="IPR035914">
    <property type="entry name" value="Sperma_CUB_dom_sf"/>
</dbReference>
<evidence type="ECO:0000256" key="6">
    <source>
        <dbReference type="ARBA" id="ARBA00022737"/>
    </source>
</evidence>
<keyword evidence="4 15" id="KW-0812">Transmembrane</keyword>
<gene>
    <name evidence="20" type="ORF">APLA_LOCUS12473</name>
</gene>
<dbReference type="Pfam" id="PF24981">
    <property type="entry name" value="Beta-prop_ATRN-LZTR1"/>
    <property type="match status" value="2"/>
</dbReference>
<dbReference type="Pfam" id="PF23106">
    <property type="entry name" value="EGF_Teneurin"/>
    <property type="match status" value="1"/>
</dbReference>
<dbReference type="SMART" id="SM00180">
    <property type="entry name" value="EGF_Lam"/>
    <property type="match status" value="4"/>
</dbReference>
<evidence type="ECO:0000256" key="10">
    <source>
        <dbReference type="ARBA" id="ARBA00023157"/>
    </source>
</evidence>
<evidence type="ECO:0008006" key="22">
    <source>
        <dbReference type="Google" id="ProtNLM"/>
    </source>
</evidence>
<keyword evidence="3 13" id="KW-0245">EGF-like domain</keyword>
<dbReference type="Pfam" id="PF12947">
    <property type="entry name" value="EGF_3"/>
    <property type="match status" value="1"/>
</dbReference>
<dbReference type="PANTHER" id="PTHR46376:SF2">
    <property type="entry name" value="DISTRACTED, ISOFORM B"/>
    <property type="match status" value="1"/>
</dbReference>
<dbReference type="PROSITE" id="PS01186">
    <property type="entry name" value="EGF_2"/>
    <property type="match status" value="3"/>
</dbReference>
<dbReference type="PROSITE" id="PS01248">
    <property type="entry name" value="EGF_LAM_1"/>
    <property type="match status" value="2"/>
</dbReference>
<evidence type="ECO:0000256" key="2">
    <source>
        <dbReference type="ARBA" id="ARBA00022441"/>
    </source>
</evidence>
<evidence type="ECO:0000259" key="19">
    <source>
        <dbReference type="PROSITE" id="PS50027"/>
    </source>
</evidence>
<dbReference type="InterPro" id="IPR051568">
    <property type="entry name" value="LZTR1/Attractin"/>
</dbReference>
<comment type="caution">
    <text evidence="20">The sequence shown here is derived from an EMBL/GenBank/DDBJ whole genome shotgun (WGS) entry which is preliminary data.</text>
</comment>
<dbReference type="GO" id="GO:0048731">
    <property type="term" value="P:system development"/>
    <property type="evidence" value="ECO:0007669"/>
    <property type="project" value="UniProtKB-ARBA"/>
</dbReference>
<dbReference type="PROSITE" id="PS00022">
    <property type="entry name" value="EGF_1"/>
    <property type="match status" value="2"/>
</dbReference>
<feature type="domain" description="CUB" evidence="17">
    <location>
        <begin position="1335"/>
        <end position="1459"/>
    </location>
</feature>
<dbReference type="SMART" id="SM00179">
    <property type="entry name" value="EGF_CA"/>
    <property type="match status" value="2"/>
</dbReference>
<dbReference type="InterPro" id="IPR056863">
    <property type="entry name" value="LMN_ATRN_NET-like_EGF"/>
</dbReference>
<comment type="caution">
    <text evidence="13">Lacks conserved residue(s) required for the propagation of feature annotation.</text>
</comment>
<dbReference type="InterPro" id="IPR001881">
    <property type="entry name" value="EGF-like_Ca-bd_dom"/>
</dbReference>
<feature type="domain" description="EGF-like" evidence="18">
    <location>
        <begin position="1488"/>
        <end position="1524"/>
    </location>
</feature>
<dbReference type="CDD" id="cd00041">
    <property type="entry name" value="CUB"/>
    <property type="match status" value="1"/>
</dbReference>
<feature type="domain" description="EGF-like" evidence="18">
    <location>
        <begin position="1160"/>
        <end position="1201"/>
    </location>
</feature>
<evidence type="ECO:0000256" key="16">
    <source>
        <dbReference type="SAM" id="SignalP"/>
    </source>
</evidence>
<dbReference type="InterPro" id="IPR015915">
    <property type="entry name" value="Kelch-typ_b-propeller"/>
</dbReference>
<feature type="disulfide bond" evidence="14">
    <location>
        <begin position="1266"/>
        <end position="1280"/>
    </location>
</feature>
<keyword evidence="11" id="KW-0325">Glycoprotein</keyword>
<dbReference type="PRINTS" id="PR00011">
    <property type="entry name" value="EGFLAMININ"/>
</dbReference>
<dbReference type="Pfam" id="PF00053">
    <property type="entry name" value="EGF_laminin"/>
    <property type="match status" value="2"/>
</dbReference>
<dbReference type="Proteomes" id="UP000494106">
    <property type="component" value="Unassembled WGS sequence"/>
</dbReference>
<dbReference type="FunFam" id="2.60.120.290:FF:000023">
    <property type="entry name" value="Multiple epidermal growth factor-like domains 8"/>
    <property type="match status" value="1"/>
</dbReference>
<dbReference type="SUPFAM" id="SSF57184">
    <property type="entry name" value="Growth factor receptor domain"/>
    <property type="match status" value="1"/>
</dbReference>
<accession>A0A8S1AKM8</accession>
<proteinExistence type="predicted"/>
<evidence type="ECO:0000256" key="12">
    <source>
        <dbReference type="ARBA" id="ARBA00023292"/>
    </source>
</evidence>
<dbReference type="InterPro" id="IPR009030">
    <property type="entry name" value="Growth_fac_rcpt_cys_sf"/>
</dbReference>
<dbReference type="CDD" id="cd00054">
    <property type="entry name" value="EGF_CA"/>
    <property type="match status" value="1"/>
</dbReference>
<evidence type="ECO:0000256" key="11">
    <source>
        <dbReference type="ARBA" id="ARBA00023180"/>
    </source>
</evidence>
<keyword evidence="6" id="KW-0677">Repeat</keyword>
<dbReference type="InterPro" id="IPR016201">
    <property type="entry name" value="PSI"/>
</dbReference>
<dbReference type="Pfam" id="PF24973">
    <property type="entry name" value="EGF_LMN_ATRN"/>
    <property type="match status" value="2"/>
</dbReference>
<evidence type="ECO:0000259" key="17">
    <source>
        <dbReference type="PROSITE" id="PS01180"/>
    </source>
</evidence>
<dbReference type="PROSITE" id="PS00010">
    <property type="entry name" value="ASX_HYDROXYL"/>
    <property type="match status" value="1"/>
</dbReference>
<feature type="signal peptide" evidence="16">
    <location>
        <begin position="1"/>
        <end position="27"/>
    </location>
</feature>
<dbReference type="InterPro" id="IPR056737">
    <property type="entry name" value="Beta-prop_ATRN-MKLN-like"/>
</dbReference>
<keyword evidence="8 15" id="KW-1133">Transmembrane helix</keyword>
<evidence type="ECO:0000256" key="15">
    <source>
        <dbReference type="SAM" id="Phobius"/>
    </source>
</evidence>
<dbReference type="InterPro" id="IPR000152">
    <property type="entry name" value="EGF-type_Asp/Asn_hydroxyl_site"/>
</dbReference>
<keyword evidence="9 15" id="KW-0472">Membrane</keyword>
<reference evidence="20 21" key="1">
    <citation type="submission" date="2020-04" db="EMBL/GenBank/DDBJ databases">
        <authorList>
            <person name="Wallbank WR R."/>
            <person name="Pardo Diaz C."/>
            <person name="Kozak K."/>
            <person name="Martin S."/>
            <person name="Jiggins C."/>
            <person name="Moest M."/>
            <person name="Warren A I."/>
            <person name="Byers J.R.P. K."/>
            <person name="Montejo-Kovacevich G."/>
            <person name="Yen C E."/>
        </authorList>
    </citation>
    <scope>NUCLEOTIDE SEQUENCE [LARGE SCALE GENOMIC DNA]</scope>
</reference>
<sequence>MFYLSVQEKGAGIVVISWICLAVLCAASTAPCDKTRRIFTEPSGVITDGPTTSNYTQDSHCEWLIKAKNRSQYITLSFLRMGTECSYDYVFVYDGDSFDAPLLGSFSGKTEPQNVTAFSGYMLILLYSDTNYVLDGFRATYAIHSCPNNCTGRGLCVTNKCFCVGNWGGKDCSVELCPNACSGNGNCKGDKCACKKGYSGESCSLKKTDKEGNSWHWLSHTESGMSKRAAHTAVYVNHTDSLYVFGGYDLNKVLGLLEIYRFSTSQWYDENGKVLRRYPTNEEIDKSLLSIFTKGNVDGSWPISNRSSLFNLLLSSFSNQDKTTLPLMYSHASTPYAESYIHFTEQPEVLSTMSVPNKTKPEPRYGHSACAFDNGFVLYGGKLSDGSLSSELWLYDAVHDRWTQRAVNSTFNPPGLTRHTITAVKDELYLFGGSTVDGEFSSSMYKIKLGDVETESWEKVQARGGKELDVRVVAHTAVYHSHSNSILVYGGVVASVARFSKLSDRMFAFDIDYRHWSEIHYPRALLRDTYVPRERAFHTSTVIGNYLIVFGGYSHRHNREEICYDGQMYIYHLGCHSWIPLDVLGKTRKFYPKKQGVFAHAAALRPPSTLLIAGGYHGNVNGDLLAYVVPSWQAGITNSHPESACRRHRTQPECLADPECGWCSADDTCYGRTIGSNCTTNLQSMRCGGICPALGDCHSCLIHGPPQGNANSSRTPLPSVSTKLGLDQCNWCVQNARCHHKDDSYGVCGEETPSENPGWWGVTGTEVTTPDECKNSDKRPGLTFLRYQQPADWNHPDGVSVVNATTVDWGTGGGSNHIFSGGSEARLRGWLRIPQNWNGTGESLHICAGYSNISLGLGDNTAAVANLTAQPYACSLVDWPTLLPGRLAVDMLANDSLHTGLYPSHHHAKMELLHNKSQESAKVFTFEFLEPYSDGQCSNYDNCLLCLSDASCGWCELTNRCESRSAEETTSCIADGDWRYLTLQPAACPNCSNYISCERCVSGSYCEWWADEARCARRGRAGGAISDAAQCPAPCRMRRDCEHCLDERGRCVWCEATRQCFSFSVYTSEYQFGLCREWLDRASSPPDDPTRKSGQCKSCRRNSQCSTCLRSMGCGWCFSHENPIKGACTEGDFTHSHVDCASVLNVTASDAGWAYAQCPDVDECGLNLHDCNENAICNNTHGSYTCKCKQGYIGDGKKICMRTCYNNCIHGYCLGAPVFKCNCDLGWTGADCSINCGCHNHSTCKTGVGRCDECQDWTEGEFCESCKPGSHGNATTGQGCRRCDCNDHGDETRGVCDVTTGECICKDNTEGLNCERCKPKFYGDPRHGGRCYYQCEPRGMLNATETEGIGSYKVDPDIKTIGPSKECLWIISADEINDAIIQFTINSSTFDVPCDENAVYVYDGLGGLPDLSYNQQSQLLGVFCNGASSGVVEARSGNLIVHYKQGQLEQGFEGMYKVLACDGYCSWPRVCNKRHCMCREGYGGTNCEVEICRNNCSMSISAGICDSSYGRCLCNEGYGGDDCSIRLDKTQLVFTELFNSEYLSDGLDHLRKTLPRFGHSLVADRRGLWMFGGYSLSHGPLNDIRFFDTKNNTWMQVTVEATPDAKMPEGRYFHAAEIYHSKQNVYVYGGLSFQEKSGQNKTLGDFWQFSLKDHRWSNIRNKDVHPPSLAGHTLTLQKYQDYESLVLIGGFSLEEGFMSDIYEFDLDNEKWIHLTTEGSKPSGIIGHSTVYHVPSQSLYVYGGILYSYNGTMLSNKLFSFHYPTKKWSELPIFPNLNHYYDNLPLATYLHSAVTTNEYMIIFGGRTDPENTSDSLIAYVYACNQWVRLVKGVSIVGHPPPPTIAHAMAIDLESENEGYIYVIGGWTGSAHCQVTRISLPEDLCSLWSSNKSDCRSHMGCSFCSTGNYTKCFSVDKPGCEGSDRVSTNSGTACDAELVSRRACENFTTCSSCLAAWPMYPEDKPACRWCESCAAAVGECVPTDESCTSMKCNAGTTYISDPEYCPELRCAASDCEKCALNDCTWTRHAVREGQLTRISEDSVELFNWTCALSEESGRPSLRPTKSEECPNRCHTYDDCQSCLSSDGGEGGFAECRWATYLGKCISPAYQPVYCAGGVCGLVLTRADKSKCPAPCGTFEQCSECLHHSHCGWCALSGANGQGICSEGSIDAPLDYSTRTTCAAVYGTVHPLNETDDFNETFSWHYTRCPPENECDNNHHQCKAESEVCRDLPEGYECTCGAGHKRSAVGGGCVAVCSQGCVRGSCVFPDECRCEFGYVGANCTIQCQCNGHSNCEGPDKLDKCTACFNNTMGDQCEKCKPNFVGDPVNNVQCVPCSTYCHGHTSICTSDIDAAPTSRDVGGLAEPEEYRDIYRDINAATKARCARCANNTDGPRCEKCIEGYFRGTDDYRDPCRPCECHGHGDTCDPVTGEKCNCGNNTESDISCQTTSSSKNSAQECWRYQCVKCKDLYMGDPRNGHQCYKTINIENKLCFDGKSIDECKIKPRPLYPGQTVFVAVNPRYMNVDIRVIVDVTQGAVDLYLSPNDSSFVVSVNTSNGDHAVELDPTYHKHEPNRRIPSFDDHMPEEPRVTWYYDKVEYTLADYTCKSLATYVTVDRRNILLRVRNLRNRLVLTLPQHVHDLSHTKFYIVIRARHTDDGAASFGVIFFRQDQLHIDLFVFFSVFFSCFFLFLAACVVAWKAKQAADVRRARRRHVVEMLHMAKRPFAAVTVLLSGGVMSAGPRRRRAPDLRPVAIEPTADGRAAVTSVLVKLPGGSNVPVRLSLASSLVLVARAPAARARRAPPLARLAAHT</sequence>
<dbReference type="PROSITE" id="PS01180">
    <property type="entry name" value="CUB"/>
    <property type="match status" value="2"/>
</dbReference>
<evidence type="ECO:0000256" key="13">
    <source>
        <dbReference type="PROSITE-ProRule" id="PRU00076"/>
    </source>
</evidence>